<dbReference type="SUPFAM" id="SSF52200">
    <property type="entry name" value="Toll/Interleukin receptor TIR domain"/>
    <property type="match status" value="1"/>
</dbReference>
<name>A0A9D7FEP5_9RHOO</name>
<proteinExistence type="predicted"/>
<evidence type="ECO:0000256" key="1">
    <source>
        <dbReference type="SAM" id="Phobius"/>
    </source>
</evidence>
<dbReference type="AlphaFoldDB" id="A0A9D7FEP5"/>
<dbReference type="GO" id="GO:0007165">
    <property type="term" value="P:signal transduction"/>
    <property type="evidence" value="ECO:0007669"/>
    <property type="project" value="InterPro"/>
</dbReference>
<dbReference type="EMBL" id="JADJNC010000014">
    <property type="protein sequence ID" value="MBK7423426.1"/>
    <property type="molecule type" value="Genomic_DNA"/>
</dbReference>
<organism evidence="3 4">
    <name type="scientific">Candidatus Propionivibrio dominans</name>
    <dbReference type="NCBI Taxonomy" id="2954373"/>
    <lineage>
        <taxon>Bacteria</taxon>
        <taxon>Pseudomonadati</taxon>
        <taxon>Pseudomonadota</taxon>
        <taxon>Betaproteobacteria</taxon>
        <taxon>Rhodocyclales</taxon>
        <taxon>Rhodocyclaceae</taxon>
        <taxon>Propionivibrio</taxon>
    </lineage>
</organism>
<evidence type="ECO:0000313" key="3">
    <source>
        <dbReference type="EMBL" id="MBK7423426.1"/>
    </source>
</evidence>
<dbReference type="InterPro" id="IPR035897">
    <property type="entry name" value="Toll_tir_struct_dom_sf"/>
</dbReference>
<dbReference type="InterPro" id="IPR000157">
    <property type="entry name" value="TIR_dom"/>
</dbReference>
<evidence type="ECO:0000259" key="2">
    <source>
        <dbReference type="Pfam" id="PF13676"/>
    </source>
</evidence>
<keyword evidence="3" id="KW-0675">Receptor</keyword>
<feature type="domain" description="TIR" evidence="2">
    <location>
        <begin position="5"/>
        <end position="143"/>
    </location>
</feature>
<feature type="transmembrane region" description="Helical" evidence="1">
    <location>
        <begin position="166"/>
        <end position="186"/>
    </location>
</feature>
<keyword evidence="1" id="KW-1133">Transmembrane helix</keyword>
<keyword evidence="1" id="KW-0472">Membrane</keyword>
<evidence type="ECO:0000313" key="4">
    <source>
        <dbReference type="Proteomes" id="UP000886602"/>
    </source>
</evidence>
<comment type="caution">
    <text evidence="3">The sequence shown here is derived from an EMBL/GenBank/DDBJ whole genome shotgun (WGS) entry which is preliminary data.</text>
</comment>
<gene>
    <name evidence="3" type="ORF">IPJ48_10195</name>
</gene>
<protein>
    <submittedName>
        <fullName evidence="3">Toll/interleukin-1 receptor domain-containing protein</fullName>
    </submittedName>
</protein>
<accession>A0A9D7FEP5</accession>
<reference evidence="3" key="1">
    <citation type="submission" date="2020-10" db="EMBL/GenBank/DDBJ databases">
        <title>Connecting structure to function with the recovery of over 1000 high-quality activated sludge metagenome-assembled genomes encoding full-length rRNA genes using long-read sequencing.</title>
        <authorList>
            <person name="Singleton C.M."/>
            <person name="Petriglieri F."/>
            <person name="Kristensen J.M."/>
            <person name="Kirkegaard R.H."/>
            <person name="Michaelsen T.Y."/>
            <person name="Andersen M.H."/>
            <person name="Karst S.M."/>
            <person name="Dueholm M.S."/>
            <person name="Nielsen P.H."/>
            <person name="Albertsen M."/>
        </authorList>
    </citation>
    <scope>NUCLEOTIDE SEQUENCE</scope>
    <source>
        <strain evidence="3">EsbW_18-Q3-R4-48_MAXAC.044</strain>
    </source>
</reference>
<dbReference type="Pfam" id="PF13676">
    <property type="entry name" value="TIR_2"/>
    <property type="match status" value="1"/>
</dbReference>
<dbReference type="Proteomes" id="UP000886602">
    <property type="component" value="Unassembled WGS sequence"/>
</dbReference>
<keyword evidence="1" id="KW-0812">Transmembrane</keyword>
<dbReference type="Gene3D" id="3.40.50.10140">
    <property type="entry name" value="Toll/interleukin-1 receptor homology (TIR) domain"/>
    <property type="match status" value="1"/>
</dbReference>
<sequence length="316" mass="34449">MPGLFISYRRDDQAGFAGRLADALGTAFGADNVFRDIEDIRPGDDFVVTLKKQLHGVDVMLVMIGPAWLTTSRNGIRRLDDPGDFVRLEIQAGLESGKPVIPVLVGGALMPAEADLPPTLAGLARRQAVVLSDAGWRSDVERLVTSLRDLLPGLGNRKTVTRTGGLILAGVTVLVLLALFAAMRYLPEKAGSSQPMAVITQQSAAEIAGRWTARVKYAWGDEYQEVFEFKMLGKQLHGSASYLSSRLTIEQASLEDGWLRFITRSREMLGSDSPWKDVTHRYTGQVTPEGIRFTLESSGGYTLNPALEFVATRASP</sequence>